<dbReference type="AlphaFoldDB" id="A0A665V8L0"/>
<reference evidence="2" key="1">
    <citation type="submission" date="2021-04" db="EMBL/GenBank/DDBJ databases">
        <authorList>
            <consortium name="Wellcome Sanger Institute Data Sharing"/>
        </authorList>
    </citation>
    <scope>NUCLEOTIDE SEQUENCE [LARGE SCALE GENOMIC DNA]</scope>
</reference>
<dbReference type="Proteomes" id="UP000472264">
    <property type="component" value="Chromosome 22"/>
</dbReference>
<dbReference type="OMA" id="HRQACLR"/>
<feature type="region of interest" description="Disordered" evidence="1">
    <location>
        <begin position="234"/>
        <end position="255"/>
    </location>
</feature>
<proteinExistence type="predicted"/>
<reference evidence="2" key="3">
    <citation type="submission" date="2025-09" db="UniProtKB">
        <authorList>
            <consortium name="Ensembl"/>
        </authorList>
    </citation>
    <scope>IDENTIFICATION</scope>
</reference>
<sequence>MEVVFIFAVAIDSCFELLVPPAWFRLTGDVRDRPHSGRPMKTTPQAGRYARRLSAQAIWNRLHAANPQSHRAARHRQACLRALSSNESRFLWRRHRECYADCCTDRATSFGGGSVMVVGDISLTGKTRVVINADRYQDKILQPVEIPYLHSSILQNDNARRHRAVHRRLHPEFGGGGVERMGWAASSPDLNPNGHMWDQACCLCQSDQHNHVGQMLVEEGDAISLHRDGIPIHQTLDENHTHHDPETDTQKKLDE</sequence>
<protein>
    <submittedName>
        <fullName evidence="2">Uncharacterized protein</fullName>
    </submittedName>
</protein>
<organism evidence="2 3">
    <name type="scientific">Echeneis naucrates</name>
    <name type="common">Live sharksucker</name>
    <dbReference type="NCBI Taxonomy" id="173247"/>
    <lineage>
        <taxon>Eukaryota</taxon>
        <taxon>Metazoa</taxon>
        <taxon>Chordata</taxon>
        <taxon>Craniata</taxon>
        <taxon>Vertebrata</taxon>
        <taxon>Euteleostomi</taxon>
        <taxon>Actinopterygii</taxon>
        <taxon>Neopterygii</taxon>
        <taxon>Teleostei</taxon>
        <taxon>Neoteleostei</taxon>
        <taxon>Acanthomorphata</taxon>
        <taxon>Carangaria</taxon>
        <taxon>Carangiformes</taxon>
        <taxon>Echeneidae</taxon>
        <taxon>Echeneis</taxon>
    </lineage>
</organism>
<dbReference type="InParanoid" id="A0A665V8L0"/>
<dbReference type="Gene3D" id="3.30.420.10">
    <property type="entry name" value="Ribonuclease H-like superfamily/Ribonuclease H"/>
    <property type="match status" value="1"/>
</dbReference>
<name>A0A665V8L0_ECHNA</name>
<reference evidence="2" key="2">
    <citation type="submission" date="2025-08" db="UniProtKB">
        <authorList>
            <consortium name="Ensembl"/>
        </authorList>
    </citation>
    <scope>IDENTIFICATION</scope>
</reference>
<evidence type="ECO:0000256" key="1">
    <source>
        <dbReference type="SAM" id="MobiDB-lite"/>
    </source>
</evidence>
<evidence type="ECO:0000313" key="2">
    <source>
        <dbReference type="Ensembl" id="ENSENLP00000027612.1"/>
    </source>
</evidence>
<dbReference type="InterPro" id="IPR036397">
    <property type="entry name" value="RNaseH_sf"/>
</dbReference>
<dbReference type="GO" id="GO:0003676">
    <property type="term" value="F:nucleic acid binding"/>
    <property type="evidence" value="ECO:0007669"/>
    <property type="project" value="InterPro"/>
</dbReference>
<evidence type="ECO:0000313" key="3">
    <source>
        <dbReference type="Proteomes" id="UP000472264"/>
    </source>
</evidence>
<keyword evidence="3" id="KW-1185">Reference proteome</keyword>
<dbReference type="Ensembl" id="ENSENLT00000028445.1">
    <property type="protein sequence ID" value="ENSENLP00000027612.1"/>
    <property type="gene ID" value="ENSENLG00000012388.1"/>
</dbReference>
<accession>A0A665V8L0</accession>